<dbReference type="Gene3D" id="2.40.128.270">
    <property type="match status" value="1"/>
</dbReference>
<name>A0A1A9LCK8_9FLAO</name>
<organism evidence="2 3">
    <name type="scientific">Aequorivita soesokkakensis</name>
    <dbReference type="NCBI Taxonomy" id="1385699"/>
    <lineage>
        <taxon>Bacteria</taxon>
        <taxon>Pseudomonadati</taxon>
        <taxon>Bacteroidota</taxon>
        <taxon>Flavobacteriia</taxon>
        <taxon>Flavobacteriales</taxon>
        <taxon>Flavobacteriaceae</taxon>
        <taxon>Aequorivita</taxon>
    </lineage>
</organism>
<dbReference type="PROSITE" id="PS51257">
    <property type="entry name" value="PROKAR_LIPOPROTEIN"/>
    <property type="match status" value="1"/>
</dbReference>
<comment type="caution">
    <text evidence="2">The sequence shown here is derived from an EMBL/GenBank/DDBJ whole genome shotgun (WGS) entry which is preliminary data.</text>
</comment>
<dbReference type="Proteomes" id="UP000077552">
    <property type="component" value="Unassembled WGS sequence"/>
</dbReference>
<dbReference type="PANTHER" id="PTHR35535:SF2">
    <property type="entry name" value="DUF306 DOMAIN-CONTAINING PROTEIN"/>
    <property type="match status" value="1"/>
</dbReference>
<sequence>MKTLATLSLLIFAVIFTGCDETKKVIDVAGSVQLTGSYTVSAINGKKLTNTTNPTFTLSALDNSVRGTTGCNSVFGNYTLNLYSLSFGDLAVSEKMCMDKNIMKTERDFLDALNNTGSYALENGVLTLYSKTDRSVLLSASKDANN</sequence>
<protein>
    <recommendedName>
        <fullName evidence="1">DUF306 domain-containing protein</fullName>
    </recommendedName>
</protein>
<dbReference type="AlphaFoldDB" id="A0A1A9LCK8"/>
<dbReference type="EMBL" id="LXIE01000034">
    <property type="protein sequence ID" value="OAD90704.1"/>
    <property type="molecule type" value="Genomic_DNA"/>
</dbReference>
<evidence type="ECO:0000313" key="3">
    <source>
        <dbReference type="Proteomes" id="UP000077552"/>
    </source>
</evidence>
<dbReference type="InterPro" id="IPR038670">
    <property type="entry name" value="HslJ-like_sf"/>
</dbReference>
<dbReference type="PANTHER" id="PTHR35535">
    <property type="entry name" value="HEAT SHOCK PROTEIN HSLJ"/>
    <property type="match status" value="1"/>
</dbReference>
<dbReference type="RefSeq" id="WP_068762610.1">
    <property type="nucleotide sequence ID" value="NZ_LXIE01000034.1"/>
</dbReference>
<evidence type="ECO:0000313" key="2">
    <source>
        <dbReference type="EMBL" id="OAD90704.1"/>
    </source>
</evidence>
<keyword evidence="3" id="KW-1185">Reference proteome</keyword>
<reference evidence="2 3" key="1">
    <citation type="submission" date="2016-05" db="EMBL/GenBank/DDBJ databases">
        <title>Genome sequencing of Vitellibacter soesokkakensis RSSK-12.</title>
        <authorList>
            <person name="Thevarajoo S."/>
            <person name="Selvaratnam C."/>
            <person name="Goh K.M."/>
            <person name="Chan K.-G."/>
            <person name="Chong C.S."/>
        </authorList>
    </citation>
    <scope>NUCLEOTIDE SEQUENCE [LARGE SCALE GENOMIC DNA]</scope>
    <source>
        <strain evidence="2 3">RSSK-12</strain>
    </source>
</reference>
<dbReference type="InterPro" id="IPR053147">
    <property type="entry name" value="Hsp_HslJ-like"/>
</dbReference>
<accession>A0A1A9LCK8</accession>
<dbReference type="InterPro" id="IPR005184">
    <property type="entry name" value="DUF306_Meta_HslJ"/>
</dbReference>
<gene>
    <name evidence="2" type="ORF">A7A78_05540</name>
</gene>
<feature type="domain" description="DUF306" evidence="1">
    <location>
        <begin position="33"/>
        <end position="137"/>
    </location>
</feature>
<dbReference type="OrthoDB" id="880459at2"/>
<evidence type="ECO:0000259" key="1">
    <source>
        <dbReference type="Pfam" id="PF03724"/>
    </source>
</evidence>
<dbReference type="STRING" id="1385699.A7A78_05540"/>
<dbReference type="Pfam" id="PF03724">
    <property type="entry name" value="META"/>
    <property type="match status" value="1"/>
</dbReference>
<proteinExistence type="predicted"/>